<sequence length="81" mass="9301">MAGLTISGYFRCANKLHNNWFRLKYGFQKRFLQRSCFTMIRITPLDTRIKSGNIIYIQGVAGLDSGMSETDQSQTEDHQPP</sequence>
<keyword evidence="2" id="KW-1185">Reference proteome</keyword>
<dbReference type="Proteomes" id="UP000095185">
    <property type="component" value="Chromosome"/>
</dbReference>
<dbReference type="EMBL" id="CP017305">
    <property type="protein sequence ID" value="AOS82922.1"/>
    <property type="molecule type" value="Genomic_DNA"/>
</dbReference>
<protein>
    <submittedName>
        <fullName evidence="1">Uncharacterized protein</fullName>
    </submittedName>
</protein>
<reference evidence="1" key="1">
    <citation type="submission" date="2016-09" db="EMBL/GenBank/DDBJ databases">
        <title>Genome sequence of Chlorobaculum limnaeum.</title>
        <authorList>
            <person name="Liu Z."/>
            <person name="Tank M."/>
            <person name="Bryant D.A."/>
        </authorList>
    </citation>
    <scope>NUCLEOTIDE SEQUENCE [LARGE SCALE GENOMIC DNA]</scope>
    <source>
        <strain evidence="1">DSM 1677</strain>
    </source>
</reference>
<gene>
    <name evidence="1" type="ORF">BIU88_01425</name>
</gene>
<proteinExistence type="predicted"/>
<dbReference type="AlphaFoldDB" id="A0A1D8CVN0"/>
<evidence type="ECO:0000313" key="1">
    <source>
        <dbReference type="EMBL" id="AOS82922.1"/>
    </source>
</evidence>
<dbReference type="KEGG" id="clz:BIU88_01425"/>
<organism evidence="1 2">
    <name type="scientific">Chlorobaculum limnaeum</name>
    <dbReference type="NCBI Taxonomy" id="274537"/>
    <lineage>
        <taxon>Bacteria</taxon>
        <taxon>Pseudomonadati</taxon>
        <taxon>Chlorobiota</taxon>
        <taxon>Chlorobiia</taxon>
        <taxon>Chlorobiales</taxon>
        <taxon>Chlorobiaceae</taxon>
        <taxon>Chlorobaculum</taxon>
    </lineage>
</organism>
<name>A0A1D8CVN0_CHLLM</name>
<evidence type="ECO:0000313" key="2">
    <source>
        <dbReference type="Proteomes" id="UP000095185"/>
    </source>
</evidence>
<dbReference type="STRING" id="274537.BIU88_01425"/>
<accession>A0A1D8CVN0</accession>